<dbReference type="SUPFAM" id="SSF52058">
    <property type="entry name" value="L domain-like"/>
    <property type="match status" value="1"/>
</dbReference>
<dbReference type="InterPro" id="IPR001611">
    <property type="entry name" value="Leu-rich_rpt"/>
</dbReference>
<reference evidence="4 5" key="1">
    <citation type="journal article" date="2023" name="Sci. Data">
        <title>Genome assembly of the Korean intertidal mud-creeper Batillaria attramentaria.</title>
        <authorList>
            <person name="Patra A.K."/>
            <person name="Ho P.T."/>
            <person name="Jun S."/>
            <person name="Lee S.J."/>
            <person name="Kim Y."/>
            <person name="Won Y.J."/>
        </authorList>
    </citation>
    <scope>NUCLEOTIDE SEQUENCE [LARGE SCALE GENOMIC DNA]</scope>
    <source>
        <strain evidence="4">Wonlab-2016</strain>
    </source>
</reference>
<comment type="caution">
    <text evidence="4">The sequence shown here is derived from an EMBL/GenBank/DDBJ whole genome shotgun (WGS) entry which is preliminary data.</text>
</comment>
<accession>A0ABD0KHL0</accession>
<dbReference type="InterPro" id="IPR050216">
    <property type="entry name" value="LRR_domain-containing"/>
</dbReference>
<dbReference type="Proteomes" id="UP001519460">
    <property type="component" value="Unassembled WGS sequence"/>
</dbReference>
<dbReference type="PANTHER" id="PTHR48051:SF21">
    <property type="entry name" value="CALPONIN-HOMOLOGY (CH) DOMAIN-CONTAINING PROTEIN"/>
    <property type="match status" value="1"/>
</dbReference>
<dbReference type="InterPro" id="IPR032675">
    <property type="entry name" value="LRR_dom_sf"/>
</dbReference>
<feature type="region of interest" description="Disordered" evidence="3">
    <location>
        <begin position="372"/>
        <end position="506"/>
    </location>
</feature>
<evidence type="ECO:0000256" key="3">
    <source>
        <dbReference type="SAM" id="MobiDB-lite"/>
    </source>
</evidence>
<keyword evidence="2" id="KW-0677">Repeat</keyword>
<evidence type="ECO:0000313" key="4">
    <source>
        <dbReference type="EMBL" id="KAK7486504.1"/>
    </source>
</evidence>
<evidence type="ECO:0000256" key="2">
    <source>
        <dbReference type="ARBA" id="ARBA00022737"/>
    </source>
</evidence>
<feature type="compositionally biased region" description="Polar residues" evidence="3">
    <location>
        <begin position="474"/>
        <end position="486"/>
    </location>
</feature>
<gene>
    <name evidence="4" type="ORF">BaRGS_00022305</name>
</gene>
<dbReference type="SMART" id="SM00369">
    <property type="entry name" value="LRR_TYP"/>
    <property type="match status" value="6"/>
</dbReference>
<keyword evidence="5" id="KW-1185">Reference proteome</keyword>
<dbReference type="Gene3D" id="3.80.10.10">
    <property type="entry name" value="Ribonuclease Inhibitor"/>
    <property type="match status" value="1"/>
</dbReference>
<evidence type="ECO:0000256" key="1">
    <source>
        <dbReference type="ARBA" id="ARBA00022614"/>
    </source>
</evidence>
<dbReference type="PANTHER" id="PTHR48051">
    <property type="match status" value="1"/>
</dbReference>
<keyword evidence="1" id="KW-0433">Leucine-rich repeat</keyword>
<dbReference type="EMBL" id="JACVVK020000178">
    <property type="protein sequence ID" value="KAK7486504.1"/>
    <property type="molecule type" value="Genomic_DNA"/>
</dbReference>
<organism evidence="4 5">
    <name type="scientific">Batillaria attramentaria</name>
    <dbReference type="NCBI Taxonomy" id="370345"/>
    <lineage>
        <taxon>Eukaryota</taxon>
        <taxon>Metazoa</taxon>
        <taxon>Spiralia</taxon>
        <taxon>Lophotrochozoa</taxon>
        <taxon>Mollusca</taxon>
        <taxon>Gastropoda</taxon>
        <taxon>Caenogastropoda</taxon>
        <taxon>Sorbeoconcha</taxon>
        <taxon>Cerithioidea</taxon>
        <taxon>Batillariidae</taxon>
        <taxon>Batillaria</taxon>
    </lineage>
</organism>
<dbReference type="InterPro" id="IPR003591">
    <property type="entry name" value="Leu-rich_rpt_typical-subtyp"/>
</dbReference>
<feature type="compositionally biased region" description="Basic residues" evidence="3">
    <location>
        <begin position="456"/>
        <end position="470"/>
    </location>
</feature>
<feature type="compositionally biased region" description="Polar residues" evidence="3">
    <location>
        <begin position="545"/>
        <end position="558"/>
    </location>
</feature>
<feature type="compositionally biased region" description="Pro residues" evidence="3">
    <location>
        <begin position="409"/>
        <end position="421"/>
    </location>
</feature>
<name>A0ABD0KHL0_9CAEN</name>
<protein>
    <submittedName>
        <fullName evidence="4">Uncharacterized protein</fullName>
    </submittedName>
</protein>
<sequence length="568" mass="62491">MPCLTVSDSLQTLNNKFTTSCLGWGCCGQFKTAAQGYGGGGGGWGRRMTGNGGAADRRADLSKNRFSEVPPEVCDYSSMERLNCYHNIIKSIPEAIIQLQALTHLNLSRNQLTVLPVSLCALTSLEVLLASNNKLVSLPEEIGKLDRLMDLDVSCNEISHLPPQIGDMCCLRSLNLRRNLLVELPLDICKLNLRKLDISSNRIEKIPTVFRKLEMLEVIVLEHNPLSSPPAHICTRGRQHIMKYLHTEAIKEDRKRGILSESDMKRLIRKSLPPQQTSDEFRNILEPPESKWKRHTVLSSDSGYSTADSLDKCGWNHNEHQVTVGDIDENGVLAIKAAEAVREQRQGREGYVQGGANVNTNIPSDIARTRLQAMPPSPSSAPHSMSPFTAGNGGQPVSGPNHQGGAPPNSSPSPASAPPHQSPVRDFGQVPMTTPPSPLSYHHPYHQNHQGQNRGQHPHSHHHQPLHLRQHSSPQLTTYSQHSPSHYHNHAPPPLASIPHSRASPQDFRQTHHLPMYSDHMSHHQTSDEFPPPPAPPGVCGRGGHNSSRNSPHPTGSTAADHGLFFRG</sequence>
<feature type="region of interest" description="Disordered" evidence="3">
    <location>
        <begin position="519"/>
        <end position="568"/>
    </location>
</feature>
<evidence type="ECO:0000313" key="5">
    <source>
        <dbReference type="Proteomes" id="UP001519460"/>
    </source>
</evidence>
<dbReference type="SMART" id="SM00364">
    <property type="entry name" value="LRR_BAC"/>
    <property type="match status" value="4"/>
</dbReference>
<dbReference type="AlphaFoldDB" id="A0ABD0KHL0"/>
<dbReference type="Pfam" id="PF13855">
    <property type="entry name" value="LRR_8"/>
    <property type="match status" value="2"/>
</dbReference>
<proteinExistence type="predicted"/>
<dbReference type="PROSITE" id="PS51450">
    <property type="entry name" value="LRR"/>
    <property type="match status" value="2"/>
</dbReference>
<feature type="compositionally biased region" description="Low complexity" evidence="3">
    <location>
        <begin position="439"/>
        <end position="455"/>
    </location>
</feature>